<dbReference type="EMBL" id="JAJTJA010000009">
    <property type="protein sequence ID" value="KAH8693873.1"/>
    <property type="molecule type" value="Genomic_DNA"/>
</dbReference>
<dbReference type="RefSeq" id="XP_046069543.1">
    <property type="nucleotide sequence ID" value="XM_046220756.1"/>
</dbReference>
<proteinExistence type="predicted"/>
<sequence length="261" mass="28418">MRCWSRVHCAADVAPVKTAPDWIYGRTTAVLSELMIDTACTVDKGEAVVETVTVVLVASDLEFPGCPDELEGNPVGCPDSYTISMADADIAIMELFVSTPACPNKPTPAVSDPFPDDNSETKVCVTGQTVVTAGDVIRTGSDCDDTGGENSRHNESRTSLFDSLCGWIRNPFSRRTVGDGKRARSDGGGQRLDDEDLHFTDTLLEECKDEPTENGNALELLTYAEAAELKIDEERVIELGIELDKTTTEDKRTEVEHRREG</sequence>
<protein>
    <submittedName>
        <fullName evidence="1">Uncharacterized protein</fullName>
    </submittedName>
</protein>
<gene>
    <name evidence="1" type="ORF">BGW36DRAFT_429903</name>
</gene>
<comment type="caution">
    <text evidence="1">The sequence shown here is derived from an EMBL/GenBank/DDBJ whole genome shotgun (WGS) entry which is preliminary data.</text>
</comment>
<dbReference type="Proteomes" id="UP001201262">
    <property type="component" value="Unassembled WGS sequence"/>
</dbReference>
<keyword evidence="2" id="KW-1185">Reference proteome</keyword>
<dbReference type="GeneID" id="70251043"/>
<organism evidence="1 2">
    <name type="scientific">Talaromyces proteolyticus</name>
    <dbReference type="NCBI Taxonomy" id="1131652"/>
    <lineage>
        <taxon>Eukaryota</taxon>
        <taxon>Fungi</taxon>
        <taxon>Dikarya</taxon>
        <taxon>Ascomycota</taxon>
        <taxon>Pezizomycotina</taxon>
        <taxon>Eurotiomycetes</taxon>
        <taxon>Eurotiomycetidae</taxon>
        <taxon>Eurotiales</taxon>
        <taxon>Trichocomaceae</taxon>
        <taxon>Talaromyces</taxon>
        <taxon>Talaromyces sect. Bacilispori</taxon>
    </lineage>
</organism>
<name>A0AAD4KPM5_9EURO</name>
<evidence type="ECO:0000313" key="2">
    <source>
        <dbReference type="Proteomes" id="UP001201262"/>
    </source>
</evidence>
<accession>A0AAD4KPM5</accession>
<evidence type="ECO:0000313" key="1">
    <source>
        <dbReference type="EMBL" id="KAH8693873.1"/>
    </source>
</evidence>
<reference evidence="1" key="1">
    <citation type="submission" date="2021-12" db="EMBL/GenBank/DDBJ databases">
        <title>Convergent genome expansion in fungi linked to evolution of root-endophyte symbiosis.</title>
        <authorList>
            <consortium name="DOE Joint Genome Institute"/>
            <person name="Ke Y.-H."/>
            <person name="Bonito G."/>
            <person name="Liao H.-L."/>
            <person name="Looney B."/>
            <person name="Rojas-Flechas A."/>
            <person name="Nash J."/>
            <person name="Hameed K."/>
            <person name="Schadt C."/>
            <person name="Martin F."/>
            <person name="Crous P.W."/>
            <person name="Miettinen O."/>
            <person name="Magnuson J.K."/>
            <person name="Labbe J."/>
            <person name="Jacobson D."/>
            <person name="Doktycz M.J."/>
            <person name="Veneault-Fourrey C."/>
            <person name="Kuo A."/>
            <person name="Mondo S."/>
            <person name="Calhoun S."/>
            <person name="Riley R."/>
            <person name="Ohm R."/>
            <person name="LaButti K."/>
            <person name="Andreopoulos B."/>
            <person name="Pangilinan J."/>
            <person name="Nolan M."/>
            <person name="Tritt A."/>
            <person name="Clum A."/>
            <person name="Lipzen A."/>
            <person name="Daum C."/>
            <person name="Barry K."/>
            <person name="Grigoriev I.V."/>
            <person name="Vilgalys R."/>
        </authorList>
    </citation>
    <scope>NUCLEOTIDE SEQUENCE</scope>
    <source>
        <strain evidence="1">PMI_201</strain>
    </source>
</reference>
<dbReference type="AlphaFoldDB" id="A0AAD4KPM5"/>